<dbReference type="OrthoDB" id="5974854at2"/>
<dbReference type="AlphaFoldDB" id="A0A4Q8LDP9"/>
<evidence type="ECO:0000313" key="2">
    <source>
        <dbReference type="Proteomes" id="UP000292627"/>
    </source>
</evidence>
<name>A0A4Q8LDP9_9GAMM</name>
<evidence type="ECO:0008006" key="3">
    <source>
        <dbReference type="Google" id="ProtNLM"/>
    </source>
</evidence>
<comment type="caution">
    <text evidence="1">The sequence shown here is derived from an EMBL/GenBank/DDBJ whole genome shotgun (WGS) entry which is preliminary data.</text>
</comment>
<dbReference type="EMBL" id="SHMC01000002">
    <property type="protein sequence ID" value="TAA26695.1"/>
    <property type="molecule type" value="Genomic_DNA"/>
</dbReference>
<dbReference type="RefSeq" id="WP_130550568.1">
    <property type="nucleotide sequence ID" value="NZ_SHMC01000002.1"/>
</dbReference>
<protein>
    <recommendedName>
        <fullName evidence="3">DUF2946 domain-containing protein</fullName>
    </recommendedName>
</protein>
<reference evidence="1 2" key="1">
    <citation type="submission" date="2019-02" db="EMBL/GenBank/DDBJ databases">
        <title>WGS of Pseudoxanthomonas species novum from clinical isolates.</title>
        <authorList>
            <person name="Bernier A.-M."/>
            <person name="Bernard K."/>
            <person name="Vachon A."/>
        </authorList>
    </citation>
    <scope>NUCLEOTIDE SEQUENCE [LARGE SCALE GENOMIC DNA]</scope>
    <source>
        <strain evidence="1 2">NML171200</strain>
    </source>
</reference>
<accession>A0A4Q8LDP9</accession>
<sequence length="127" mass="13446">MSRTIRQLLRLLRLPALTVLLFSVLANPVLATVGDMHEAVRGNTAHLDHPLQAHDASDDAVIDDDGKTGDLLHALMHGVHGCGHQTALPALFVSLIFSQIPAVIPHSESVFSVSAGQTSPIRPPIAG</sequence>
<gene>
    <name evidence="1" type="ORF">EA660_05590</name>
</gene>
<organism evidence="1 2">
    <name type="scientific">Pseudoxanthomonas winnipegensis</name>
    <dbReference type="NCBI Taxonomy" id="2480810"/>
    <lineage>
        <taxon>Bacteria</taxon>
        <taxon>Pseudomonadati</taxon>
        <taxon>Pseudomonadota</taxon>
        <taxon>Gammaproteobacteria</taxon>
        <taxon>Lysobacterales</taxon>
        <taxon>Lysobacteraceae</taxon>
        <taxon>Pseudoxanthomonas</taxon>
    </lineage>
</organism>
<dbReference type="Proteomes" id="UP000292627">
    <property type="component" value="Unassembled WGS sequence"/>
</dbReference>
<proteinExistence type="predicted"/>
<evidence type="ECO:0000313" key="1">
    <source>
        <dbReference type="EMBL" id="TAA26695.1"/>
    </source>
</evidence>